<comment type="function">
    <text evidence="1 11">Condensation of UDP-2,3-diacylglucosamine and 2,3-diacylglucosamine-1-phosphate to form lipid A disaccharide, a precursor of lipid A, a phosphorylated glycolipid that anchors the lipopolysaccharide to the outer membrane of the cell.</text>
</comment>
<dbReference type="UniPathway" id="UPA00973"/>
<dbReference type="GO" id="GO:0009245">
    <property type="term" value="P:lipid A biosynthetic process"/>
    <property type="evidence" value="ECO:0007669"/>
    <property type="project" value="UniProtKB-UniRule"/>
</dbReference>
<evidence type="ECO:0000256" key="8">
    <source>
        <dbReference type="ARBA" id="ARBA00022679"/>
    </source>
</evidence>
<dbReference type="Proteomes" id="UP000216998">
    <property type="component" value="Unassembled WGS sequence"/>
</dbReference>
<dbReference type="PANTHER" id="PTHR30372">
    <property type="entry name" value="LIPID-A-DISACCHARIDE SYNTHASE"/>
    <property type="match status" value="1"/>
</dbReference>
<keyword evidence="8 11" id="KW-0808">Transferase</keyword>
<comment type="similarity">
    <text evidence="2 11">Belongs to the LpxB family.</text>
</comment>
<evidence type="ECO:0000256" key="10">
    <source>
        <dbReference type="ARBA" id="ARBA00048975"/>
    </source>
</evidence>
<dbReference type="RefSeq" id="WP_094456934.1">
    <property type="nucleotide sequence ID" value="NZ_NOXU01000030.1"/>
</dbReference>
<organism evidence="12 13">
    <name type="scientific">Niveispirillum lacus</name>
    <dbReference type="NCBI Taxonomy" id="1981099"/>
    <lineage>
        <taxon>Bacteria</taxon>
        <taxon>Pseudomonadati</taxon>
        <taxon>Pseudomonadota</taxon>
        <taxon>Alphaproteobacteria</taxon>
        <taxon>Rhodospirillales</taxon>
        <taxon>Azospirillaceae</taxon>
        <taxon>Niveispirillum</taxon>
    </lineage>
</organism>
<evidence type="ECO:0000256" key="1">
    <source>
        <dbReference type="ARBA" id="ARBA00002056"/>
    </source>
</evidence>
<evidence type="ECO:0000256" key="11">
    <source>
        <dbReference type="HAMAP-Rule" id="MF_00392"/>
    </source>
</evidence>
<dbReference type="HAMAP" id="MF_00392">
    <property type="entry name" value="LpxB"/>
    <property type="match status" value="1"/>
</dbReference>
<evidence type="ECO:0000256" key="4">
    <source>
        <dbReference type="ARBA" id="ARBA00020902"/>
    </source>
</evidence>
<dbReference type="Pfam" id="PF02684">
    <property type="entry name" value="LpxB"/>
    <property type="match status" value="1"/>
</dbReference>
<gene>
    <name evidence="11 12" type="primary">lpxB</name>
    <name evidence="12" type="ORF">CHU95_13920</name>
</gene>
<evidence type="ECO:0000256" key="2">
    <source>
        <dbReference type="ARBA" id="ARBA00007868"/>
    </source>
</evidence>
<evidence type="ECO:0000256" key="9">
    <source>
        <dbReference type="ARBA" id="ARBA00023098"/>
    </source>
</evidence>
<dbReference type="GO" id="GO:0005543">
    <property type="term" value="F:phospholipid binding"/>
    <property type="evidence" value="ECO:0007669"/>
    <property type="project" value="TreeGrafter"/>
</dbReference>
<sequence length="409" mass="43761">MTGPLIYLVAGEPSGDVLGARLMAALKQAMGGQVRFAGIGGERMIAEGLVSLFPMEELTLFGLAELLPKLPHLIRRIGQTAGDILACRPDAVITVDAPDFCFRVLKKVRRADASIKLIHYVAPTVWAWRPGRARKIAQFLDHLLVLLPFEPPYFEAVGLPATFVGHSIVEAGVERGDAAAFRARHDLAADTPLLCVLPGSRRSEIKVLLPDFAATLAILKERHPGLTVVVPTLGKVAAPVRAAAAVWPVPAIVVEGDGEKYDAMAASIAALAASGTVALELALARLPSVIAYRIHPLTFWLYRRLIRVKFANLVNIMLGRMLVPECLQDDCTPQQLADAVTLLLTDAAARRQQVDGVAQVAQWLGQGGGKTPSQRAAATVLDLVDKARVGSQPECRGDHAMSPGLNPPI</sequence>
<evidence type="ECO:0000256" key="3">
    <source>
        <dbReference type="ARBA" id="ARBA00012687"/>
    </source>
</evidence>
<comment type="pathway">
    <text evidence="11">Bacterial outer membrane biogenesis; LPS lipid A biosynthesis.</text>
</comment>
<keyword evidence="9 11" id="KW-0443">Lipid metabolism</keyword>
<comment type="catalytic activity">
    <reaction evidence="10 11">
        <text>a lipid X + a UDP-2-N,3-O-bis[(3R)-3-hydroxyacyl]-alpha-D-glucosamine = a lipid A disaccharide + UDP + H(+)</text>
        <dbReference type="Rhea" id="RHEA:67828"/>
        <dbReference type="ChEBI" id="CHEBI:15378"/>
        <dbReference type="ChEBI" id="CHEBI:58223"/>
        <dbReference type="ChEBI" id="CHEBI:137748"/>
        <dbReference type="ChEBI" id="CHEBI:176338"/>
        <dbReference type="ChEBI" id="CHEBI:176343"/>
        <dbReference type="EC" id="2.4.1.182"/>
    </reaction>
</comment>
<evidence type="ECO:0000313" key="12">
    <source>
        <dbReference type="EMBL" id="OYQ33491.1"/>
    </source>
</evidence>
<dbReference type="EC" id="2.4.1.182" evidence="3 11"/>
<keyword evidence="7 11" id="KW-0328">Glycosyltransferase</keyword>
<dbReference type="SUPFAM" id="SSF53756">
    <property type="entry name" value="UDP-Glycosyltransferase/glycogen phosphorylase"/>
    <property type="match status" value="1"/>
</dbReference>
<dbReference type="GO" id="GO:0008915">
    <property type="term" value="F:lipid-A-disaccharide synthase activity"/>
    <property type="evidence" value="ECO:0007669"/>
    <property type="project" value="UniProtKB-UniRule"/>
</dbReference>
<evidence type="ECO:0000256" key="7">
    <source>
        <dbReference type="ARBA" id="ARBA00022676"/>
    </source>
</evidence>
<evidence type="ECO:0000256" key="6">
    <source>
        <dbReference type="ARBA" id="ARBA00022556"/>
    </source>
</evidence>
<reference evidence="12 13" key="1">
    <citation type="submission" date="2017-07" db="EMBL/GenBank/DDBJ databases">
        <title>Niveispirillum cyanobacteriorum sp. nov., isolated from cyanobacterial aggregates in a eutrophic lake.</title>
        <authorList>
            <person name="Cai H."/>
        </authorList>
    </citation>
    <scope>NUCLEOTIDE SEQUENCE [LARGE SCALE GENOMIC DNA]</scope>
    <source>
        <strain evidence="13">TH1-14</strain>
    </source>
</reference>
<keyword evidence="13" id="KW-1185">Reference proteome</keyword>
<accession>A0A255YWD5</accession>
<protein>
    <recommendedName>
        <fullName evidence="4 11">Lipid-A-disaccharide synthase</fullName>
        <ecNumber evidence="3 11">2.4.1.182</ecNumber>
    </recommendedName>
</protein>
<dbReference type="GO" id="GO:0016020">
    <property type="term" value="C:membrane"/>
    <property type="evidence" value="ECO:0007669"/>
    <property type="project" value="GOC"/>
</dbReference>
<dbReference type="EMBL" id="NOXU01000030">
    <property type="protein sequence ID" value="OYQ33491.1"/>
    <property type="molecule type" value="Genomic_DNA"/>
</dbReference>
<evidence type="ECO:0000313" key="13">
    <source>
        <dbReference type="Proteomes" id="UP000216998"/>
    </source>
</evidence>
<dbReference type="InterPro" id="IPR003835">
    <property type="entry name" value="Glyco_trans_19"/>
</dbReference>
<keyword evidence="6 11" id="KW-0441">Lipid A biosynthesis</keyword>
<dbReference type="NCBIfam" id="TIGR00215">
    <property type="entry name" value="lpxB"/>
    <property type="match status" value="1"/>
</dbReference>
<dbReference type="PANTHER" id="PTHR30372:SF4">
    <property type="entry name" value="LIPID-A-DISACCHARIDE SYNTHASE, MITOCHONDRIAL-RELATED"/>
    <property type="match status" value="1"/>
</dbReference>
<dbReference type="AlphaFoldDB" id="A0A255YWD5"/>
<comment type="caution">
    <text evidence="12">The sequence shown here is derived from an EMBL/GenBank/DDBJ whole genome shotgun (WGS) entry which is preliminary data.</text>
</comment>
<keyword evidence="5 11" id="KW-0444">Lipid biosynthesis</keyword>
<evidence type="ECO:0000256" key="5">
    <source>
        <dbReference type="ARBA" id="ARBA00022516"/>
    </source>
</evidence>
<dbReference type="OrthoDB" id="9801642at2"/>
<proteinExistence type="inferred from homology"/>
<name>A0A255YWD5_9PROT</name>